<dbReference type="AlphaFoldDB" id="A0A914XG43"/>
<proteinExistence type="predicted"/>
<sequence length="318" mass="35378">MNLNHHPNDISCTVVEFKIHRILQGRSRGVRNAARALASAKSGGNSTKELAEQDHLHNVSNSSLLINEEAPCTKIFSTAGLPAATIRQLKAILENYGLDSDCARHEAAALKVVQALPMKRRDRAFTIQYSNIQQDDHLDDAGRRRATGRLIEIFYGPAKHKEFLKYQAEQDAALEAAQFASAKLLSETSRSSVNDINELTNVTLGQNGTVERNVTDFELTNGTLSVFDSEVLEHELPPSKAPKRKLRCGIPPFRKTLSAENQQKLDDIWASYLKGPKNANCIKERRASQLFISRLPVVSDYHTLYLNLGDYSSPVQGR</sequence>
<evidence type="ECO:0000313" key="2">
    <source>
        <dbReference type="WBParaSite" id="PSAMB.scaffold796size41283.g8846.t1"/>
    </source>
</evidence>
<organism evidence="1 2">
    <name type="scientific">Plectus sambesii</name>
    <dbReference type="NCBI Taxonomy" id="2011161"/>
    <lineage>
        <taxon>Eukaryota</taxon>
        <taxon>Metazoa</taxon>
        <taxon>Ecdysozoa</taxon>
        <taxon>Nematoda</taxon>
        <taxon>Chromadorea</taxon>
        <taxon>Plectida</taxon>
        <taxon>Plectina</taxon>
        <taxon>Plectoidea</taxon>
        <taxon>Plectidae</taxon>
        <taxon>Plectus</taxon>
    </lineage>
</organism>
<protein>
    <submittedName>
        <fullName evidence="2">Uncharacterized protein</fullName>
    </submittedName>
</protein>
<keyword evidence="1" id="KW-1185">Reference proteome</keyword>
<accession>A0A914XG43</accession>
<reference evidence="2" key="1">
    <citation type="submission" date="2022-11" db="UniProtKB">
        <authorList>
            <consortium name="WormBaseParasite"/>
        </authorList>
    </citation>
    <scope>IDENTIFICATION</scope>
</reference>
<dbReference type="WBParaSite" id="PSAMB.scaffold796size41283.g8846.t1">
    <property type="protein sequence ID" value="PSAMB.scaffold796size41283.g8846.t1"/>
    <property type="gene ID" value="PSAMB.scaffold796size41283.g8846"/>
</dbReference>
<dbReference type="Proteomes" id="UP000887566">
    <property type="component" value="Unplaced"/>
</dbReference>
<evidence type="ECO:0000313" key="1">
    <source>
        <dbReference type="Proteomes" id="UP000887566"/>
    </source>
</evidence>
<name>A0A914XG43_9BILA</name>